<reference evidence="1 2" key="1">
    <citation type="submission" date="2015-09" db="EMBL/GenBank/DDBJ databases">
        <title>Draft genome sequence of Kouleothrix aurantiaca JCM 19913.</title>
        <authorList>
            <person name="Hemp J."/>
        </authorList>
    </citation>
    <scope>NUCLEOTIDE SEQUENCE [LARGE SCALE GENOMIC DNA]</scope>
    <source>
        <strain evidence="1 2">COM-B</strain>
    </source>
</reference>
<accession>A0A0N8PT47</accession>
<sequence>MTTQPATQPVPVVHPLTIAVAQRVSSLSYLHRSTLEGAIEAVAHVTCTTITPEERATIRGQVALVLVRTGWQLSEAELAEARAAAIAFGQAGI</sequence>
<dbReference type="Proteomes" id="UP000050509">
    <property type="component" value="Unassembled WGS sequence"/>
</dbReference>
<proteinExistence type="predicted"/>
<dbReference type="AlphaFoldDB" id="A0A0N8PT47"/>
<name>A0A0N8PT47_9CHLR</name>
<evidence type="ECO:0000313" key="2">
    <source>
        <dbReference type="Proteomes" id="UP000050509"/>
    </source>
</evidence>
<keyword evidence="2" id="KW-1185">Reference proteome</keyword>
<evidence type="ECO:0000313" key="1">
    <source>
        <dbReference type="EMBL" id="KPV54517.1"/>
    </source>
</evidence>
<gene>
    <name evidence="1" type="ORF">SE17_03245</name>
</gene>
<protein>
    <submittedName>
        <fullName evidence="1">Uncharacterized protein</fullName>
    </submittedName>
</protein>
<organism evidence="1 2">
    <name type="scientific">Kouleothrix aurantiaca</name>
    <dbReference type="NCBI Taxonomy" id="186479"/>
    <lineage>
        <taxon>Bacteria</taxon>
        <taxon>Bacillati</taxon>
        <taxon>Chloroflexota</taxon>
        <taxon>Chloroflexia</taxon>
        <taxon>Chloroflexales</taxon>
        <taxon>Roseiflexineae</taxon>
        <taxon>Roseiflexaceae</taxon>
        <taxon>Kouleothrix</taxon>
    </lineage>
</organism>
<dbReference type="EMBL" id="LJCR01000045">
    <property type="protein sequence ID" value="KPV54517.1"/>
    <property type="molecule type" value="Genomic_DNA"/>
</dbReference>
<comment type="caution">
    <text evidence="1">The sequence shown here is derived from an EMBL/GenBank/DDBJ whole genome shotgun (WGS) entry which is preliminary data.</text>
</comment>